<keyword evidence="3" id="KW-0663">Pyridoxal phosphate</keyword>
<evidence type="ECO:0000313" key="6">
    <source>
        <dbReference type="EMBL" id="ANY81796.1"/>
    </source>
</evidence>
<keyword evidence="4" id="KW-0456">Lyase</keyword>
<dbReference type="PANTHER" id="PTHR48078:SF6">
    <property type="entry name" value="L-THREONINE DEHYDRATASE CATABOLIC TDCB"/>
    <property type="match status" value="1"/>
</dbReference>
<comment type="similarity">
    <text evidence="2">Belongs to the serine/threonine dehydratase family.</text>
</comment>
<reference evidence="6" key="1">
    <citation type="submission" date="2016-07" db="EMBL/GenBank/DDBJ databases">
        <title>Microvirga ossetica sp. nov. a new species of rhizobia isolated from root nodules of the legume species Vicia alpestris Steven originated from North Ossetia region in the Caucasus.</title>
        <authorList>
            <person name="Safronova V.I."/>
            <person name="Kuznetsova I.G."/>
            <person name="Sazanova A.L."/>
            <person name="Belimov A."/>
            <person name="Andronov E."/>
            <person name="Osledkin Y.S."/>
            <person name="Onishchuk O.P."/>
            <person name="Kurchak O.N."/>
            <person name="Shaposhnikov A.I."/>
            <person name="Willems A."/>
            <person name="Tikhonovich I.A."/>
        </authorList>
    </citation>
    <scope>NUCLEOTIDE SEQUENCE [LARGE SCALE GENOMIC DNA]</scope>
    <source>
        <strain evidence="6">V5/3M</strain>
    </source>
</reference>
<dbReference type="GO" id="GO:0003941">
    <property type="term" value="F:L-serine ammonia-lyase activity"/>
    <property type="evidence" value="ECO:0007669"/>
    <property type="project" value="TreeGrafter"/>
</dbReference>
<dbReference type="Gene3D" id="3.40.50.1100">
    <property type="match status" value="2"/>
</dbReference>
<dbReference type="GO" id="GO:0006567">
    <property type="term" value="P:L-threonine catabolic process"/>
    <property type="evidence" value="ECO:0007669"/>
    <property type="project" value="TreeGrafter"/>
</dbReference>
<dbReference type="OrthoDB" id="9811476at2"/>
<name>A0A1B2EP80_9HYPH</name>
<dbReference type="InterPro" id="IPR050147">
    <property type="entry name" value="Ser/Thr_Dehydratase"/>
</dbReference>
<dbReference type="NCBIfam" id="NF006094">
    <property type="entry name" value="PRK08246.1"/>
    <property type="match status" value="1"/>
</dbReference>
<dbReference type="PANTHER" id="PTHR48078">
    <property type="entry name" value="THREONINE DEHYDRATASE, MITOCHONDRIAL-RELATED"/>
    <property type="match status" value="1"/>
</dbReference>
<evidence type="ECO:0000256" key="3">
    <source>
        <dbReference type="ARBA" id="ARBA00022898"/>
    </source>
</evidence>
<dbReference type="GO" id="GO:0004794">
    <property type="term" value="F:threonine deaminase activity"/>
    <property type="evidence" value="ECO:0007669"/>
    <property type="project" value="TreeGrafter"/>
</dbReference>
<dbReference type="Pfam" id="PF00291">
    <property type="entry name" value="PALP"/>
    <property type="match status" value="1"/>
</dbReference>
<dbReference type="KEGG" id="moc:BB934_13260"/>
<dbReference type="SUPFAM" id="SSF53686">
    <property type="entry name" value="Tryptophan synthase beta subunit-like PLP-dependent enzymes"/>
    <property type="match status" value="1"/>
</dbReference>
<organism evidence="6">
    <name type="scientific">Microvirga ossetica</name>
    <dbReference type="NCBI Taxonomy" id="1882682"/>
    <lineage>
        <taxon>Bacteria</taxon>
        <taxon>Pseudomonadati</taxon>
        <taxon>Pseudomonadota</taxon>
        <taxon>Alphaproteobacteria</taxon>
        <taxon>Hyphomicrobiales</taxon>
        <taxon>Methylobacteriaceae</taxon>
        <taxon>Microvirga</taxon>
    </lineage>
</organism>
<dbReference type="InterPro" id="IPR001926">
    <property type="entry name" value="TrpB-like_PALP"/>
</dbReference>
<dbReference type="GO" id="GO:0006565">
    <property type="term" value="P:L-serine catabolic process"/>
    <property type="evidence" value="ECO:0007669"/>
    <property type="project" value="TreeGrafter"/>
</dbReference>
<sequence>MTITRTEIEAAHARIAPHIRRTPLLNLGSAFGHDGPVSLKLEFLQHAGSFKTRGAFNTLLSNEVPAAGVAAASGGNHGAAVAYAARQLGVTARIFVPEISSPAKIAVIRSHGAEVVIGGARYADAQDSCDAYVAESGALRIHPFAAESTVIGQGTAGLEWEQDGPALDTVLVAVGGGGLISGVASWWAGRVKVVGVEPEGSRALHAALEAGRPIDVDVDSVAADSLGAKNTGDLVYSICSRTVDHVALVADAAIRDAQRLLWRDYRIASEPGGAAALAALISGAYKPRSGERIGVLLCGANVELQKLAEITHP</sequence>
<evidence type="ECO:0000256" key="2">
    <source>
        <dbReference type="ARBA" id="ARBA00010869"/>
    </source>
</evidence>
<dbReference type="EMBL" id="CP016616">
    <property type="protein sequence ID" value="ANY81796.1"/>
    <property type="molecule type" value="Genomic_DNA"/>
</dbReference>
<proteinExistence type="inferred from homology"/>
<evidence type="ECO:0000259" key="5">
    <source>
        <dbReference type="Pfam" id="PF00291"/>
    </source>
</evidence>
<evidence type="ECO:0000256" key="4">
    <source>
        <dbReference type="ARBA" id="ARBA00023239"/>
    </source>
</evidence>
<protein>
    <submittedName>
        <fullName evidence="6">Threonine dehydratase</fullName>
    </submittedName>
</protein>
<dbReference type="FunFam" id="3.40.50.1100:FF:000005">
    <property type="entry name" value="Threonine dehydratase catabolic"/>
    <property type="match status" value="1"/>
</dbReference>
<gene>
    <name evidence="6" type="ORF">BB934_13260</name>
</gene>
<dbReference type="AlphaFoldDB" id="A0A1B2EP80"/>
<comment type="cofactor">
    <cofactor evidence="1">
        <name>pyridoxal 5'-phosphate</name>
        <dbReference type="ChEBI" id="CHEBI:597326"/>
    </cofactor>
</comment>
<dbReference type="InterPro" id="IPR036052">
    <property type="entry name" value="TrpB-like_PALP_sf"/>
</dbReference>
<dbReference type="GO" id="GO:0009097">
    <property type="term" value="P:isoleucine biosynthetic process"/>
    <property type="evidence" value="ECO:0007669"/>
    <property type="project" value="TreeGrafter"/>
</dbReference>
<accession>A0A1B2EP80</accession>
<evidence type="ECO:0000256" key="1">
    <source>
        <dbReference type="ARBA" id="ARBA00001933"/>
    </source>
</evidence>
<feature type="domain" description="Tryptophan synthase beta chain-like PALP" evidence="5">
    <location>
        <begin position="15"/>
        <end position="299"/>
    </location>
</feature>